<reference evidence="2" key="1">
    <citation type="submission" date="2023-09" db="EMBL/GenBank/DDBJ databases">
        <title>Undibacterium sp. 20NA77.5 isolated from freshwater.</title>
        <authorList>
            <person name="Le V."/>
            <person name="Ko S.-R."/>
            <person name="Ahn C.-Y."/>
            <person name="Oh H.-M."/>
        </authorList>
    </citation>
    <scope>NUCLEOTIDE SEQUENCE</scope>
    <source>
        <strain evidence="2">20NA77.5</strain>
    </source>
</reference>
<evidence type="ECO:0000313" key="2">
    <source>
        <dbReference type="EMBL" id="WMW80447.1"/>
    </source>
</evidence>
<dbReference type="PROSITE" id="PS01335">
    <property type="entry name" value="METHYLGLYOXAL_SYNTH"/>
    <property type="match status" value="1"/>
</dbReference>
<dbReference type="NCBIfam" id="NF003559">
    <property type="entry name" value="PRK05234.1"/>
    <property type="match status" value="1"/>
</dbReference>
<name>A0ABY9RGX7_9BURK</name>
<keyword evidence="3" id="KW-1185">Reference proteome</keyword>
<dbReference type="EMBL" id="CP133720">
    <property type="protein sequence ID" value="WMW80447.1"/>
    <property type="molecule type" value="Genomic_DNA"/>
</dbReference>
<dbReference type="SUPFAM" id="SSF52335">
    <property type="entry name" value="Methylglyoxal synthase-like"/>
    <property type="match status" value="2"/>
</dbReference>
<keyword evidence="1 2" id="KW-0456">Lyase</keyword>
<dbReference type="GO" id="GO:0008929">
    <property type="term" value="F:methylglyoxal synthase activity"/>
    <property type="evidence" value="ECO:0007669"/>
    <property type="project" value="UniProtKB-EC"/>
</dbReference>
<dbReference type="Proteomes" id="UP001181355">
    <property type="component" value="Chromosome"/>
</dbReference>
<accession>A0ABY9RGX7</accession>
<gene>
    <name evidence="2" type="ORF">RF679_17650</name>
</gene>
<proteinExistence type="predicted"/>
<dbReference type="Gene3D" id="3.40.50.1380">
    <property type="entry name" value="Methylglyoxal synthase-like domain"/>
    <property type="match status" value="2"/>
</dbReference>
<organism evidence="2 3">
    <name type="scientific">Undibacterium cyanobacteriorum</name>
    <dbReference type="NCBI Taxonomy" id="3073561"/>
    <lineage>
        <taxon>Bacteria</taxon>
        <taxon>Pseudomonadati</taxon>
        <taxon>Pseudomonadota</taxon>
        <taxon>Betaproteobacteria</taxon>
        <taxon>Burkholderiales</taxon>
        <taxon>Oxalobacteraceae</taxon>
        <taxon>Undibacterium</taxon>
    </lineage>
</organism>
<dbReference type="PANTHER" id="PTHR30492:SF0">
    <property type="entry name" value="METHYLGLYOXAL SYNTHASE"/>
    <property type="match status" value="1"/>
</dbReference>
<dbReference type="RefSeq" id="WP_309481940.1">
    <property type="nucleotide sequence ID" value="NZ_CP133720.1"/>
</dbReference>
<evidence type="ECO:0000313" key="3">
    <source>
        <dbReference type="Proteomes" id="UP001181355"/>
    </source>
</evidence>
<protein>
    <submittedName>
        <fullName evidence="2">Methylglyoxal synthase</fullName>
        <ecNumber evidence="2">4.2.3.3</ecNumber>
    </submittedName>
</protein>
<dbReference type="EC" id="4.2.3.3" evidence="2"/>
<sequence length="319" mass="34930">MTLSSVTAGTLTSPAPLTPLTPLKPRLRIGLIANRSHQDAAGSALVQLFRRAEASLRALQPEWVVVGRTLDAIHSHGLGHLCEPHIRFPYGREGGLMKLVAHVVNSAPQNSVDAVVYLIDPVDPSSVFPEALALKRQCVIHGKPFLSTLASVCEWLELEALTMGSTTHLSSGRGFALPQESIALIAHDAMKQKMLKLAEKHFALLDQFEHRYATGTTGSLLNQLAQRMKGEEAGRNWVQPFLSGPMGGDAQIAELVLEQKIRRILFLEDPHVARQHEADIQLLERAARTVTDFALVVSDVDGSDRWLQLMSQRLALSTS</sequence>
<dbReference type="InterPro" id="IPR018148">
    <property type="entry name" value="Methylglyoxal_synth_AS"/>
</dbReference>
<dbReference type="InterPro" id="IPR036914">
    <property type="entry name" value="MGS-like_dom_sf"/>
</dbReference>
<dbReference type="InterPro" id="IPR004363">
    <property type="entry name" value="Methylgl_synth"/>
</dbReference>
<dbReference type="PANTHER" id="PTHR30492">
    <property type="entry name" value="METHYLGLYOXAL SYNTHASE"/>
    <property type="match status" value="1"/>
</dbReference>
<evidence type="ECO:0000256" key="1">
    <source>
        <dbReference type="ARBA" id="ARBA00023239"/>
    </source>
</evidence>